<dbReference type="PANTHER" id="PTHR33186:SF27">
    <property type="entry name" value="F-BOX ASSOCIATED DOMAIN-CONTAINING PROTEIN"/>
    <property type="match status" value="1"/>
</dbReference>
<dbReference type="Pfam" id="PF23635">
    <property type="entry name" value="Beta-prop_AT5G49610-like"/>
    <property type="match status" value="1"/>
</dbReference>
<dbReference type="EMBL" id="HG670306">
    <property type="protein sequence ID" value="CDM86570.1"/>
    <property type="molecule type" value="Genomic_DNA"/>
</dbReference>
<evidence type="ECO:0000259" key="1">
    <source>
        <dbReference type="Pfam" id="PF23635"/>
    </source>
</evidence>
<evidence type="ECO:0000313" key="2">
    <source>
        <dbReference type="EMBL" id="CDM86570.1"/>
    </source>
</evidence>
<dbReference type="HOGENOM" id="CLU_017945_3_2_1"/>
<gene>
    <name evidence="2" type="ORF">TRAES_3BF039600050CFD_c1</name>
</gene>
<proteinExistence type="predicted"/>
<name>A0A077RZL2_WHEAT</name>
<sequence length="218" mass="24756">MTEEYRSIYGSPIARVYSSETNTWSGLISIEASRNNCVYFGPSTLVGSVLYWPSHNWGDKILEFDLDTQNLTVIKGPPGVNYSDNFQIIQAEDGAVGIAVLSYNTLPLWQRMVNNRGDAIWLSCKIVPLHNLINIPPRTGRKRECLGLVGYDEATDVIFLGTHDSVYMVQRNSMQTRKLNVTHSLYRCYPFTSFYPPDDPHVDCPKFYLRFVVSQSIS</sequence>
<dbReference type="AlphaFoldDB" id="A0A077RZL2"/>
<dbReference type="InterPro" id="IPR056594">
    <property type="entry name" value="AT5G49610-like_b-prop"/>
</dbReference>
<accession>A0A077RZL2</accession>
<protein>
    <recommendedName>
        <fullName evidence="1">F-box protein AT5G49610-like beta-propeller domain-containing protein</fullName>
    </recommendedName>
</protein>
<organism evidence="2">
    <name type="scientific">Triticum aestivum</name>
    <name type="common">Wheat</name>
    <dbReference type="NCBI Taxonomy" id="4565"/>
    <lineage>
        <taxon>Eukaryota</taxon>
        <taxon>Viridiplantae</taxon>
        <taxon>Streptophyta</taxon>
        <taxon>Embryophyta</taxon>
        <taxon>Tracheophyta</taxon>
        <taxon>Spermatophyta</taxon>
        <taxon>Magnoliopsida</taxon>
        <taxon>Liliopsida</taxon>
        <taxon>Poales</taxon>
        <taxon>Poaceae</taxon>
        <taxon>BOP clade</taxon>
        <taxon>Pooideae</taxon>
        <taxon>Triticodae</taxon>
        <taxon>Triticeae</taxon>
        <taxon>Triticinae</taxon>
        <taxon>Triticum</taxon>
    </lineage>
</organism>
<reference evidence="2" key="1">
    <citation type="journal article" date="2014" name="Science">
        <title>Structural and functional partitioning of bread wheat chromosome 3B.</title>
        <authorList>
            <person name="Choulet F."/>
            <person name="Alberti A."/>
            <person name="Theil S."/>
            <person name="Glover N."/>
            <person name="Barbe V."/>
            <person name="Daron J."/>
            <person name="Pingault L."/>
            <person name="Sourdille P."/>
            <person name="Couloux A."/>
            <person name="Paux E."/>
            <person name="Leroy P."/>
            <person name="Mangenot S."/>
            <person name="Guilhot N."/>
            <person name="Le Gouis J."/>
            <person name="Balfourier F."/>
            <person name="Alaux M."/>
            <person name="Jamilloux V."/>
            <person name="Poulain J."/>
            <person name="Durand C."/>
            <person name="Bellec A."/>
            <person name="Gaspin C."/>
            <person name="Safar J."/>
            <person name="Dolezel J."/>
            <person name="Rogers J."/>
            <person name="Vandepoele K."/>
            <person name="Aury J.M."/>
            <person name="Mayer K."/>
            <person name="Berges H."/>
            <person name="Quesneville H."/>
            <person name="Wincker P."/>
            <person name="Feuillet C."/>
        </authorList>
    </citation>
    <scope>NUCLEOTIDE SEQUENCE</scope>
</reference>
<dbReference type="PANTHER" id="PTHR33186">
    <property type="entry name" value="OS10G0136150 PROTEIN-RELATED"/>
    <property type="match status" value="1"/>
</dbReference>
<feature type="domain" description="F-box protein AT5G49610-like beta-propeller" evidence="1">
    <location>
        <begin position="44"/>
        <end position="197"/>
    </location>
</feature>